<reference evidence="15 16" key="1">
    <citation type="submission" date="2020-07" db="EMBL/GenBank/DDBJ databases">
        <title>Bacterium isolated from marine sediment.</title>
        <authorList>
            <person name="Shang D."/>
        </authorList>
    </citation>
    <scope>NUCLEOTIDE SEQUENCE [LARGE SCALE GENOMIC DNA]</scope>
    <source>
        <strain evidence="15 16">F6074</strain>
    </source>
</reference>
<dbReference type="InterPro" id="IPR012910">
    <property type="entry name" value="Plug_dom"/>
</dbReference>
<evidence type="ECO:0000259" key="14">
    <source>
        <dbReference type="Pfam" id="PF07715"/>
    </source>
</evidence>
<evidence type="ECO:0000256" key="7">
    <source>
        <dbReference type="ARBA" id="ARBA00023136"/>
    </source>
</evidence>
<feature type="domain" description="TonB-dependent receptor plug" evidence="14">
    <location>
        <begin position="114"/>
        <end position="222"/>
    </location>
</feature>
<evidence type="ECO:0000256" key="11">
    <source>
        <dbReference type="RuleBase" id="RU003357"/>
    </source>
</evidence>
<dbReference type="AlphaFoldDB" id="A0A7W2R3L4"/>
<keyword evidence="7 10" id="KW-0472">Membrane</keyword>
<feature type="domain" description="TonB-dependent receptor-like beta-barrel" evidence="13">
    <location>
        <begin position="354"/>
        <end position="889"/>
    </location>
</feature>
<keyword evidence="16" id="KW-1185">Reference proteome</keyword>
<dbReference type="Gene3D" id="2.40.170.20">
    <property type="entry name" value="TonB-dependent receptor, beta-barrel domain"/>
    <property type="match status" value="1"/>
</dbReference>
<evidence type="ECO:0000256" key="10">
    <source>
        <dbReference type="PROSITE-ProRule" id="PRU01360"/>
    </source>
</evidence>
<dbReference type="Gene3D" id="2.170.130.10">
    <property type="entry name" value="TonB-dependent receptor, plug domain"/>
    <property type="match status" value="1"/>
</dbReference>
<keyword evidence="9 10" id="KW-0998">Cell outer membrane</keyword>
<comment type="similarity">
    <text evidence="10 11">Belongs to the TonB-dependent receptor family.</text>
</comment>
<keyword evidence="5 12" id="KW-0732">Signal</keyword>
<evidence type="ECO:0000256" key="5">
    <source>
        <dbReference type="ARBA" id="ARBA00022729"/>
    </source>
</evidence>
<dbReference type="GO" id="GO:0009279">
    <property type="term" value="C:cell outer membrane"/>
    <property type="evidence" value="ECO:0007669"/>
    <property type="project" value="UniProtKB-SubCell"/>
</dbReference>
<evidence type="ECO:0000313" key="15">
    <source>
        <dbReference type="EMBL" id="MBA6152125.1"/>
    </source>
</evidence>
<dbReference type="EMBL" id="JACGLT010000003">
    <property type="protein sequence ID" value="MBA6152125.1"/>
    <property type="molecule type" value="Genomic_DNA"/>
</dbReference>
<evidence type="ECO:0000313" key="16">
    <source>
        <dbReference type="Proteomes" id="UP000541857"/>
    </source>
</evidence>
<evidence type="ECO:0000256" key="4">
    <source>
        <dbReference type="ARBA" id="ARBA00022692"/>
    </source>
</evidence>
<dbReference type="SUPFAM" id="SSF56935">
    <property type="entry name" value="Porins"/>
    <property type="match status" value="1"/>
</dbReference>
<evidence type="ECO:0000259" key="13">
    <source>
        <dbReference type="Pfam" id="PF00593"/>
    </source>
</evidence>
<dbReference type="Pfam" id="PF13715">
    <property type="entry name" value="CarbopepD_reg_2"/>
    <property type="match status" value="1"/>
</dbReference>
<name>A0A7W2R3L4_9FLAO</name>
<evidence type="ECO:0000256" key="3">
    <source>
        <dbReference type="ARBA" id="ARBA00022452"/>
    </source>
</evidence>
<evidence type="ECO:0000256" key="8">
    <source>
        <dbReference type="ARBA" id="ARBA00023170"/>
    </source>
</evidence>
<feature type="signal peptide" evidence="12">
    <location>
        <begin position="1"/>
        <end position="18"/>
    </location>
</feature>
<keyword evidence="3 10" id="KW-1134">Transmembrane beta strand</keyword>
<sequence>MKTILKIMMLLSVTLTYAQTTVSGKITDGTGQPLPGANVIIVGTSTGTISDFDGDYSLTTSQSPPFSIQVSSVGFESVTKQVTSATQTIDFQLQEGTSLDEVVISASRTPERVFESPVTVERFGLKEIKNTASAGFYDGLENLKGVDVNTNSLTFKSINTRGFATFANTRFMQLVDGMDNSSPALNFPIGNLVGMNETDVLSVELLPGAASALYGANAFNGILFMRSKNPFDFQGISGYHKQGITSQDASGDNTYRDSGIRMAYKFSDYFAAKVNFGWLKGTDWTANNYDGKPGGGATRASIDYDGYNIYGDEVSTNIRAASGGLGVIPDVLVSRTGYEERDLTDYNAESVKADWGLYLRPWANDFEIQYVGKIGTGSTIYQGTNRYAITNFTQQQHKLEVRNDNFFVRGYVVSDNAGDSYDMVFTGININRAWKSDQQWFGEYIQTFAGATFSGATEAEAHAAARAVAETGRLVPGTPEFKAAFDRIIKDPDFATGSQFKDESKYYHADANYNFSHLWDAIDIQVGGSYRKYELNSSGTIYTDFDGSIPYSEFGVYTQLQKEFDLGAEMKLKLTGSARYDKSEFFDGFLSPRISAGFTVNQNHNIRASVQTGFRNPTTQDLFIGLDAGRAILVGSAPSNLDRYVRDYDISAAGQIGFGQPAQISQSGGAAYTNSYLASSATAFAQSGNPADLEIGNSALVTPEKITTAEVGYRGKIDRVIVDMSVYYNKYQDFISGEVVIAPFYGTVGDNSLSVMAIANGDYQAYQTYTNSKADVNSYGGSIGLSTKVFGNFDLGGSYTYTKQDFDQAAFPDFKTSFNTPEHKVKVNFGNTELFKNFGFNTAWRWSDDYYWQATFGDGDIPAYHALDAQINFTVPSLKSTFKAGATNVLGKEYFTAIGPGSIGSMYYVSWTINNL</sequence>
<evidence type="ECO:0000256" key="9">
    <source>
        <dbReference type="ARBA" id="ARBA00023237"/>
    </source>
</evidence>
<dbReference type="SUPFAM" id="SSF49464">
    <property type="entry name" value="Carboxypeptidase regulatory domain-like"/>
    <property type="match status" value="1"/>
</dbReference>
<dbReference type="InterPro" id="IPR000531">
    <property type="entry name" value="Beta-barrel_TonB"/>
</dbReference>
<dbReference type="RefSeq" id="WP_182203298.1">
    <property type="nucleotide sequence ID" value="NZ_JACGLT010000003.1"/>
</dbReference>
<evidence type="ECO:0000256" key="1">
    <source>
        <dbReference type="ARBA" id="ARBA00004571"/>
    </source>
</evidence>
<dbReference type="Proteomes" id="UP000541857">
    <property type="component" value="Unassembled WGS sequence"/>
</dbReference>
<keyword evidence="2 10" id="KW-0813">Transport</keyword>
<comment type="caution">
    <text evidence="15">The sequence shown here is derived from an EMBL/GenBank/DDBJ whole genome shotgun (WGS) entry which is preliminary data.</text>
</comment>
<dbReference type="GO" id="GO:0044718">
    <property type="term" value="P:siderophore transmembrane transport"/>
    <property type="evidence" value="ECO:0007669"/>
    <property type="project" value="TreeGrafter"/>
</dbReference>
<keyword evidence="6 11" id="KW-0798">TonB box</keyword>
<dbReference type="PROSITE" id="PS52016">
    <property type="entry name" value="TONB_DEPENDENT_REC_3"/>
    <property type="match status" value="1"/>
</dbReference>
<dbReference type="Pfam" id="PF00593">
    <property type="entry name" value="TonB_dep_Rec_b-barrel"/>
    <property type="match status" value="1"/>
</dbReference>
<feature type="chain" id="PRO_5030941912" evidence="12">
    <location>
        <begin position="19"/>
        <end position="916"/>
    </location>
</feature>
<evidence type="ECO:0000256" key="12">
    <source>
        <dbReference type="SAM" id="SignalP"/>
    </source>
</evidence>
<dbReference type="Gene3D" id="2.60.40.1120">
    <property type="entry name" value="Carboxypeptidase-like, regulatory domain"/>
    <property type="match status" value="1"/>
</dbReference>
<dbReference type="InterPro" id="IPR039426">
    <property type="entry name" value="TonB-dep_rcpt-like"/>
</dbReference>
<proteinExistence type="inferred from homology"/>
<evidence type="ECO:0000256" key="2">
    <source>
        <dbReference type="ARBA" id="ARBA00022448"/>
    </source>
</evidence>
<dbReference type="InterPro" id="IPR036942">
    <property type="entry name" value="Beta-barrel_TonB_sf"/>
</dbReference>
<dbReference type="Pfam" id="PF07715">
    <property type="entry name" value="Plug"/>
    <property type="match status" value="1"/>
</dbReference>
<evidence type="ECO:0000256" key="6">
    <source>
        <dbReference type="ARBA" id="ARBA00023077"/>
    </source>
</evidence>
<dbReference type="InterPro" id="IPR037066">
    <property type="entry name" value="Plug_dom_sf"/>
</dbReference>
<dbReference type="GO" id="GO:0015344">
    <property type="term" value="F:siderophore uptake transmembrane transporter activity"/>
    <property type="evidence" value="ECO:0007669"/>
    <property type="project" value="TreeGrafter"/>
</dbReference>
<organism evidence="15 16">
    <name type="scientific">Gelidibacter maritimus</name>
    <dbReference type="NCBI Taxonomy" id="2761487"/>
    <lineage>
        <taxon>Bacteria</taxon>
        <taxon>Pseudomonadati</taxon>
        <taxon>Bacteroidota</taxon>
        <taxon>Flavobacteriia</taxon>
        <taxon>Flavobacteriales</taxon>
        <taxon>Flavobacteriaceae</taxon>
        <taxon>Gelidibacter</taxon>
    </lineage>
</organism>
<protein>
    <submittedName>
        <fullName evidence="15">TonB-dependent receptor</fullName>
    </submittedName>
</protein>
<keyword evidence="4 10" id="KW-0812">Transmembrane</keyword>
<dbReference type="PANTHER" id="PTHR30069:SF29">
    <property type="entry name" value="HEMOGLOBIN AND HEMOGLOBIN-HAPTOGLOBIN-BINDING PROTEIN 1-RELATED"/>
    <property type="match status" value="1"/>
</dbReference>
<comment type="subcellular location">
    <subcellularLocation>
        <location evidence="1 10">Cell outer membrane</location>
        <topology evidence="1 10">Multi-pass membrane protein</topology>
    </subcellularLocation>
</comment>
<gene>
    <name evidence="15" type="ORF">H3Z82_05230</name>
</gene>
<dbReference type="PANTHER" id="PTHR30069">
    <property type="entry name" value="TONB-DEPENDENT OUTER MEMBRANE RECEPTOR"/>
    <property type="match status" value="1"/>
</dbReference>
<keyword evidence="8 15" id="KW-0675">Receptor</keyword>
<accession>A0A7W2R3L4</accession>
<dbReference type="InterPro" id="IPR008969">
    <property type="entry name" value="CarboxyPept-like_regulatory"/>
</dbReference>